<feature type="domain" description="HIT-type" evidence="2">
    <location>
        <begin position="14"/>
        <end position="47"/>
    </location>
</feature>
<dbReference type="Proteomes" id="UP001168972">
    <property type="component" value="Unassembled WGS sequence"/>
</dbReference>
<dbReference type="InterPro" id="IPR039646">
    <property type="entry name" value="ZNHIT2"/>
</dbReference>
<reference evidence="3" key="1">
    <citation type="journal article" date="2023" name="bioRxiv">
        <title>Scaffold-level genome assemblies of two parasitoid biocontrol wasps reveal the parthenogenesis mechanism and an associated novel virus.</title>
        <authorList>
            <person name="Inwood S."/>
            <person name="Skelly J."/>
            <person name="Guhlin J."/>
            <person name="Harrop T."/>
            <person name="Goldson S."/>
            <person name="Dearden P."/>
        </authorList>
    </citation>
    <scope>NUCLEOTIDE SEQUENCE</scope>
    <source>
        <strain evidence="3">Lincoln</strain>
        <tissue evidence="3">Whole body</tissue>
    </source>
</reference>
<dbReference type="Pfam" id="PF04438">
    <property type="entry name" value="zf-HIT"/>
    <property type="match status" value="1"/>
</dbReference>
<organism evidence="3 4">
    <name type="scientific">Microctonus hyperodae</name>
    <name type="common">Parasitoid wasp</name>
    <dbReference type="NCBI Taxonomy" id="165561"/>
    <lineage>
        <taxon>Eukaryota</taxon>
        <taxon>Metazoa</taxon>
        <taxon>Ecdysozoa</taxon>
        <taxon>Arthropoda</taxon>
        <taxon>Hexapoda</taxon>
        <taxon>Insecta</taxon>
        <taxon>Pterygota</taxon>
        <taxon>Neoptera</taxon>
        <taxon>Endopterygota</taxon>
        <taxon>Hymenoptera</taxon>
        <taxon>Apocrita</taxon>
        <taxon>Ichneumonoidea</taxon>
        <taxon>Braconidae</taxon>
        <taxon>Euphorinae</taxon>
        <taxon>Microctonus</taxon>
    </lineage>
</organism>
<dbReference type="AlphaFoldDB" id="A0AA39FBR4"/>
<proteinExistence type="predicted"/>
<accession>A0AA39FBR4</accession>
<name>A0AA39FBR4_MICHY</name>
<dbReference type="EMBL" id="JAQQBR010001832">
    <property type="protein sequence ID" value="KAK0166638.1"/>
    <property type="molecule type" value="Genomic_DNA"/>
</dbReference>
<dbReference type="Gene3D" id="3.30.60.190">
    <property type="match status" value="1"/>
</dbReference>
<evidence type="ECO:0000313" key="4">
    <source>
        <dbReference type="Proteomes" id="UP001168972"/>
    </source>
</evidence>
<dbReference type="PANTHER" id="PTHR15555:SF0">
    <property type="entry name" value="ZINC FINGER HIT DOMAIN-CONTAINING PROTEIN 2"/>
    <property type="match status" value="1"/>
</dbReference>
<evidence type="ECO:0000313" key="3">
    <source>
        <dbReference type="EMBL" id="KAK0166638.1"/>
    </source>
</evidence>
<reference evidence="3" key="2">
    <citation type="submission" date="2023-03" db="EMBL/GenBank/DDBJ databases">
        <authorList>
            <person name="Inwood S.N."/>
            <person name="Skelly J.G."/>
            <person name="Guhlin J."/>
            <person name="Harrop T.W.R."/>
            <person name="Goldson S.G."/>
            <person name="Dearden P.K."/>
        </authorList>
    </citation>
    <scope>NUCLEOTIDE SEQUENCE</scope>
    <source>
        <strain evidence="3">Lincoln</strain>
        <tissue evidence="3">Whole body</tissue>
    </source>
</reference>
<evidence type="ECO:0000259" key="2">
    <source>
        <dbReference type="PROSITE" id="PS51083"/>
    </source>
</evidence>
<sequence length="384" mass="44636">MDSSGINNTAIQMCRLCLSNPRRYICPRCSIPYCSIECYKSTSHLDCSEEFYKECVENEIKSQSYDSEDKKKMMEILKRFHAEQSNFDISNDDSMDDIIDDQNTSYESIDSDDDDIVADLNKRIENVDLNNADELWSVLTDAEKQEFEAIIRNGEEEKLLPQWTPWWAKSIEKPVQILDECKNETYKKNCPRIVEIASMNAVEKASPLIRYNLLNILNAYALMVLHYNGEHESAAMEAYIIFLELNDVIGGNKIFEDPLLAVTSAYKKAIDYELIPENSEQNVLLDSVKQIIQGPCKEHQTYYMAAALSDLHQLFTKVKSEFRNLHGENRHSTFPQKFTKGIQSKYSTLTKKDLQLYIKKVEYYLAWIDKYGERMYELNLEILK</sequence>
<keyword evidence="1" id="KW-0863">Zinc-finger</keyword>
<keyword evidence="1" id="KW-0479">Metal-binding</keyword>
<evidence type="ECO:0000256" key="1">
    <source>
        <dbReference type="PROSITE-ProRule" id="PRU00453"/>
    </source>
</evidence>
<keyword evidence="1" id="KW-0862">Zinc</keyword>
<keyword evidence="4" id="KW-1185">Reference proteome</keyword>
<dbReference type="InterPro" id="IPR007529">
    <property type="entry name" value="Znf_HIT"/>
</dbReference>
<comment type="caution">
    <text evidence="3">The sequence shown here is derived from an EMBL/GenBank/DDBJ whole genome shotgun (WGS) entry which is preliminary data.</text>
</comment>
<protein>
    <recommendedName>
        <fullName evidence="2">HIT-type domain-containing protein</fullName>
    </recommendedName>
</protein>
<dbReference type="PROSITE" id="PS51083">
    <property type="entry name" value="ZF_HIT"/>
    <property type="match status" value="1"/>
</dbReference>
<dbReference type="CDD" id="cd23024">
    <property type="entry name" value="zf-HIT_ZNHIT2-3"/>
    <property type="match status" value="1"/>
</dbReference>
<dbReference type="PANTHER" id="PTHR15555">
    <property type="entry name" value="ZINC FINGER HIT DOMAIN CONTAINING PROTEIN 2 PROTEIN FON -RELATED"/>
    <property type="match status" value="1"/>
</dbReference>
<dbReference type="GO" id="GO:0008270">
    <property type="term" value="F:zinc ion binding"/>
    <property type="evidence" value="ECO:0007669"/>
    <property type="project" value="UniProtKB-UniRule"/>
</dbReference>
<gene>
    <name evidence="3" type="ORF">PV327_004130</name>
</gene>
<dbReference type="SUPFAM" id="SSF144232">
    <property type="entry name" value="HIT/MYND zinc finger-like"/>
    <property type="match status" value="1"/>
</dbReference>